<organism evidence="15 16">
    <name type="scientific">Litorivivens lipolytica</name>
    <dbReference type="NCBI Taxonomy" id="1524264"/>
    <lineage>
        <taxon>Bacteria</taxon>
        <taxon>Pseudomonadati</taxon>
        <taxon>Pseudomonadota</taxon>
        <taxon>Gammaproteobacteria</taxon>
        <taxon>Litorivivens</taxon>
    </lineage>
</organism>
<dbReference type="PANTHER" id="PTHR32552:SF81">
    <property type="entry name" value="TONB-DEPENDENT OUTER MEMBRANE RECEPTOR"/>
    <property type="match status" value="1"/>
</dbReference>
<keyword evidence="8 12" id="KW-0798">TonB box</keyword>
<dbReference type="GO" id="GO:0009279">
    <property type="term" value="C:cell outer membrane"/>
    <property type="evidence" value="ECO:0007669"/>
    <property type="project" value="UniProtKB-SubCell"/>
</dbReference>
<evidence type="ECO:0000256" key="4">
    <source>
        <dbReference type="ARBA" id="ARBA00022496"/>
    </source>
</evidence>
<gene>
    <name evidence="15" type="ORF">FHR99_001210</name>
</gene>
<evidence type="ECO:0000256" key="5">
    <source>
        <dbReference type="ARBA" id="ARBA00022692"/>
    </source>
</evidence>
<dbReference type="CDD" id="cd01347">
    <property type="entry name" value="ligand_gated_channel"/>
    <property type="match status" value="1"/>
</dbReference>
<dbReference type="AlphaFoldDB" id="A0A7W4W3Z1"/>
<keyword evidence="2 11" id="KW-0813">Transport</keyword>
<keyword evidence="6" id="KW-0408">Iron</keyword>
<evidence type="ECO:0000259" key="14">
    <source>
        <dbReference type="Pfam" id="PF07715"/>
    </source>
</evidence>
<reference evidence="15 16" key="1">
    <citation type="submission" date="2020-08" db="EMBL/GenBank/DDBJ databases">
        <title>Genomic Encyclopedia of Type Strains, Phase III (KMG-III): the genomes of soil and plant-associated and newly described type strains.</title>
        <authorList>
            <person name="Whitman W."/>
        </authorList>
    </citation>
    <scope>NUCLEOTIDE SEQUENCE [LARGE SCALE GENOMIC DNA]</scope>
    <source>
        <strain evidence="15 16">CECT 8654</strain>
    </source>
</reference>
<keyword evidence="16" id="KW-1185">Reference proteome</keyword>
<dbReference type="InterPro" id="IPR036942">
    <property type="entry name" value="Beta-barrel_TonB_sf"/>
</dbReference>
<dbReference type="Gene3D" id="2.40.170.20">
    <property type="entry name" value="TonB-dependent receptor, beta-barrel domain"/>
    <property type="match status" value="1"/>
</dbReference>
<comment type="subcellular location">
    <subcellularLocation>
        <location evidence="1 11">Cell outer membrane</location>
        <topology evidence="1 11">Multi-pass membrane protein</topology>
    </subcellularLocation>
</comment>
<comment type="similarity">
    <text evidence="11 12">Belongs to the TonB-dependent receptor family.</text>
</comment>
<proteinExistence type="inferred from homology"/>
<dbReference type="EMBL" id="JACHWY010000001">
    <property type="protein sequence ID" value="MBB3046974.1"/>
    <property type="molecule type" value="Genomic_DNA"/>
</dbReference>
<evidence type="ECO:0000256" key="10">
    <source>
        <dbReference type="ARBA" id="ARBA00023237"/>
    </source>
</evidence>
<evidence type="ECO:0000313" key="15">
    <source>
        <dbReference type="EMBL" id="MBB3046974.1"/>
    </source>
</evidence>
<feature type="domain" description="TonB-dependent receptor-like beta-barrel" evidence="13">
    <location>
        <begin position="232"/>
        <end position="712"/>
    </location>
</feature>
<dbReference type="InterPro" id="IPR039426">
    <property type="entry name" value="TonB-dep_rcpt-like"/>
</dbReference>
<keyword evidence="15" id="KW-0675">Receptor</keyword>
<evidence type="ECO:0000313" key="16">
    <source>
        <dbReference type="Proteomes" id="UP000537130"/>
    </source>
</evidence>
<evidence type="ECO:0000256" key="8">
    <source>
        <dbReference type="ARBA" id="ARBA00023077"/>
    </source>
</evidence>
<dbReference type="GO" id="GO:0006826">
    <property type="term" value="P:iron ion transport"/>
    <property type="evidence" value="ECO:0007669"/>
    <property type="project" value="UniProtKB-KW"/>
</dbReference>
<protein>
    <submittedName>
        <fullName evidence="15">Iron complex outermembrane receptor protein</fullName>
    </submittedName>
</protein>
<dbReference type="PROSITE" id="PS52016">
    <property type="entry name" value="TONB_DEPENDENT_REC_3"/>
    <property type="match status" value="1"/>
</dbReference>
<keyword evidence="9 11" id="KW-0472">Membrane</keyword>
<dbReference type="Pfam" id="PF00593">
    <property type="entry name" value="TonB_dep_Rec_b-barrel"/>
    <property type="match status" value="1"/>
</dbReference>
<evidence type="ECO:0000256" key="3">
    <source>
        <dbReference type="ARBA" id="ARBA00022452"/>
    </source>
</evidence>
<dbReference type="PANTHER" id="PTHR32552">
    <property type="entry name" value="FERRICHROME IRON RECEPTOR-RELATED"/>
    <property type="match status" value="1"/>
</dbReference>
<evidence type="ECO:0000256" key="6">
    <source>
        <dbReference type="ARBA" id="ARBA00023004"/>
    </source>
</evidence>
<keyword evidence="5 11" id="KW-0812">Transmembrane</keyword>
<dbReference type="Proteomes" id="UP000537130">
    <property type="component" value="Unassembled WGS sequence"/>
</dbReference>
<evidence type="ECO:0000256" key="2">
    <source>
        <dbReference type="ARBA" id="ARBA00022448"/>
    </source>
</evidence>
<evidence type="ECO:0000256" key="7">
    <source>
        <dbReference type="ARBA" id="ARBA00023065"/>
    </source>
</evidence>
<evidence type="ECO:0000256" key="1">
    <source>
        <dbReference type="ARBA" id="ARBA00004571"/>
    </source>
</evidence>
<keyword evidence="4" id="KW-0410">Iron transport</keyword>
<evidence type="ECO:0000256" key="11">
    <source>
        <dbReference type="PROSITE-ProRule" id="PRU01360"/>
    </source>
</evidence>
<feature type="domain" description="TonB-dependent receptor plug" evidence="14">
    <location>
        <begin position="45"/>
        <end position="154"/>
    </location>
</feature>
<comment type="caution">
    <text evidence="15">The sequence shown here is derived from an EMBL/GenBank/DDBJ whole genome shotgun (WGS) entry which is preliminary data.</text>
</comment>
<evidence type="ECO:0000259" key="13">
    <source>
        <dbReference type="Pfam" id="PF00593"/>
    </source>
</evidence>
<name>A0A7W4W3Z1_9GAMM</name>
<dbReference type="InterPro" id="IPR000531">
    <property type="entry name" value="Beta-barrel_TonB"/>
</dbReference>
<sequence>MKRSTLGVFAIFGWAALCHGESQAQGSAPALEEVLVTAEKKEASLQDTPISLSAFNSEDIEKLGISNLADIQFSVPNMAMRQFPNSQSSLRVFIRGIGNNDVQITQDPAVGVYIDGVYVSRSSGLANKIVDPARIEVLRGPQGTLYGRNATGGAINIIPRAPSGDFGWKQSFTYGNYERREVKTDIDLPEIAGLSAKLGYVYSERDGWVENLGEGPDFGDERKQGARLALRYDLSDTVTVDYAYDYTDNDIGTFYYQTIGRPNAGFEDVTWSEDFIDAVKPRKPIDDSGLRVKGQSLIVNWDFSETLQLKSLTGYREMDEWIYQDYGANPNTDRLFANDPFETSHRQFSQEFQITGTAWDQQLSFVAGLYYFEEAGREFTTDFIALAAETFSGPLPLPISAFAEPVEEELQTRTTRAENEASAIFGQLTYSPVWLDNRWHFTLGLRKTEDTRYVNGDRQNGFWGVVFGGEDFESVETESEYSNTSPAFTVAWDARDHLNLYVKYVEGYRTGGYTGRGVSRQSLTTPIGEETVANTELGIKSEWFDRRVRFNAALFQSDYEDIQLSFATQGNPADVVVFNAGKASIKGLEADITAMLLHDLMLNLNYAVLDTEVEEVINPNTGANDAEGYSLPSAPDSSYTIDLTYTPYLWGTVSLLANINYSWRDSQWPAADSGVITDAEIADYGLLNARLGLRDLEAFGGTMAVSLWGKNLGDEEYQLDIIGAFPWSTRVGAFGEPRSYGVDLSLQF</sequence>
<keyword evidence="10 11" id="KW-0998">Cell outer membrane</keyword>
<dbReference type="Pfam" id="PF07715">
    <property type="entry name" value="Plug"/>
    <property type="match status" value="1"/>
</dbReference>
<accession>A0A7W4W3Z1</accession>
<keyword evidence="7" id="KW-0406">Ion transport</keyword>
<keyword evidence="3 11" id="KW-1134">Transmembrane beta strand</keyword>
<dbReference type="RefSeq" id="WP_183409626.1">
    <property type="nucleotide sequence ID" value="NZ_JACHWY010000001.1"/>
</dbReference>
<evidence type="ECO:0000256" key="9">
    <source>
        <dbReference type="ARBA" id="ARBA00023136"/>
    </source>
</evidence>
<dbReference type="InterPro" id="IPR012910">
    <property type="entry name" value="Plug_dom"/>
</dbReference>
<dbReference type="SUPFAM" id="SSF56935">
    <property type="entry name" value="Porins"/>
    <property type="match status" value="1"/>
</dbReference>
<evidence type="ECO:0000256" key="12">
    <source>
        <dbReference type="RuleBase" id="RU003357"/>
    </source>
</evidence>